<dbReference type="GO" id="GO:2001234">
    <property type="term" value="P:negative regulation of apoptotic signaling pathway"/>
    <property type="evidence" value="ECO:0007669"/>
    <property type="project" value="TreeGrafter"/>
</dbReference>
<dbReference type="GO" id="GO:0005794">
    <property type="term" value="C:Golgi apparatus"/>
    <property type="evidence" value="ECO:0007669"/>
    <property type="project" value="TreeGrafter"/>
</dbReference>
<dbReference type="Proteomes" id="UP000887540">
    <property type="component" value="Unplaced"/>
</dbReference>
<dbReference type="WBParaSite" id="ACRNAN_scaffold6776.g24974.t1">
    <property type="protein sequence ID" value="ACRNAN_scaffold6776.g24974.t1"/>
    <property type="gene ID" value="ACRNAN_scaffold6776.g24974"/>
</dbReference>
<comment type="similarity">
    <text evidence="5">Belongs to the BI1 family.</text>
</comment>
<dbReference type="PANTHER" id="PTHR23291:SF127">
    <property type="entry name" value="PROTEIN LIFEGUARD 1-LIKE"/>
    <property type="match status" value="1"/>
</dbReference>
<evidence type="ECO:0000256" key="1">
    <source>
        <dbReference type="ARBA" id="ARBA00004141"/>
    </source>
</evidence>
<dbReference type="Pfam" id="PF01027">
    <property type="entry name" value="Bax1-I"/>
    <property type="match status" value="1"/>
</dbReference>
<keyword evidence="4 5" id="KW-0472">Membrane</keyword>
<evidence type="ECO:0000256" key="3">
    <source>
        <dbReference type="ARBA" id="ARBA00022989"/>
    </source>
</evidence>
<comment type="caution">
    <text evidence="5">Lacks conserved residue(s) required for the propagation of feature annotation.</text>
</comment>
<proteinExistence type="inferred from homology"/>
<feature type="transmembrane region" description="Helical" evidence="5">
    <location>
        <begin position="62"/>
        <end position="84"/>
    </location>
</feature>
<name>A0A914EAB4_9BILA</name>
<evidence type="ECO:0000256" key="5">
    <source>
        <dbReference type="RuleBase" id="RU004379"/>
    </source>
</evidence>
<keyword evidence="3 5" id="KW-1133">Transmembrane helix</keyword>
<reference evidence="7" key="1">
    <citation type="submission" date="2022-11" db="UniProtKB">
        <authorList>
            <consortium name="WormBaseParasite"/>
        </authorList>
    </citation>
    <scope>IDENTIFICATION</scope>
</reference>
<organism evidence="6 7">
    <name type="scientific">Acrobeloides nanus</name>
    <dbReference type="NCBI Taxonomy" id="290746"/>
    <lineage>
        <taxon>Eukaryota</taxon>
        <taxon>Metazoa</taxon>
        <taxon>Ecdysozoa</taxon>
        <taxon>Nematoda</taxon>
        <taxon>Chromadorea</taxon>
        <taxon>Rhabditida</taxon>
        <taxon>Tylenchina</taxon>
        <taxon>Cephalobomorpha</taxon>
        <taxon>Cephaloboidea</taxon>
        <taxon>Cephalobidae</taxon>
        <taxon>Acrobeloides</taxon>
    </lineage>
</organism>
<protein>
    <submittedName>
        <fullName evidence="7">Uncharacterized protein</fullName>
    </submittedName>
</protein>
<dbReference type="PANTHER" id="PTHR23291">
    <property type="entry name" value="BAX INHIBITOR-RELATED"/>
    <property type="match status" value="1"/>
</dbReference>
<dbReference type="InterPro" id="IPR006214">
    <property type="entry name" value="Bax_inhibitor_1-related"/>
</dbReference>
<feature type="transmembrane region" description="Helical" evidence="5">
    <location>
        <begin position="30"/>
        <end position="50"/>
    </location>
</feature>
<dbReference type="GO" id="GO:0005783">
    <property type="term" value="C:endoplasmic reticulum"/>
    <property type="evidence" value="ECO:0007669"/>
    <property type="project" value="TreeGrafter"/>
</dbReference>
<evidence type="ECO:0000313" key="6">
    <source>
        <dbReference type="Proteomes" id="UP000887540"/>
    </source>
</evidence>
<feature type="transmembrane region" description="Helical" evidence="5">
    <location>
        <begin position="6"/>
        <end position="23"/>
    </location>
</feature>
<evidence type="ECO:0000256" key="4">
    <source>
        <dbReference type="ARBA" id="ARBA00023136"/>
    </source>
</evidence>
<dbReference type="GO" id="GO:0016020">
    <property type="term" value="C:membrane"/>
    <property type="evidence" value="ECO:0007669"/>
    <property type="project" value="UniProtKB-SubCell"/>
</dbReference>
<evidence type="ECO:0000256" key="2">
    <source>
        <dbReference type="ARBA" id="ARBA00022692"/>
    </source>
</evidence>
<dbReference type="AlphaFoldDB" id="A0A914EAB4"/>
<keyword evidence="6" id="KW-1185">Reference proteome</keyword>
<accession>A0A914EAB4</accession>
<keyword evidence="2 5" id="KW-0812">Transmembrane</keyword>
<comment type="subcellular location">
    <subcellularLocation>
        <location evidence="1">Membrane</location>
        <topology evidence="1">Multi-pass membrane protein</topology>
    </subcellularLocation>
</comment>
<sequence>MMLGLFLFIIGIVAIVVLVAFNVRWLYMAYAGLSAILFMVYLAIDIQLIMGGRKYEISPEDYIFAAIQLFLDIIIIFWYLLAIFGGGRK</sequence>
<evidence type="ECO:0000313" key="7">
    <source>
        <dbReference type="WBParaSite" id="ACRNAN_scaffold6776.g24974.t1"/>
    </source>
</evidence>